<gene>
    <name evidence="1" type="ORF">C8E97_5776</name>
</gene>
<organism evidence="1 2">
    <name type="scientific">Saccharothrix australiensis</name>
    <dbReference type="NCBI Taxonomy" id="2072"/>
    <lineage>
        <taxon>Bacteria</taxon>
        <taxon>Bacillati</taxon>
        <taxon>Actinomycetota</taxon>
        <taxon>Actinomycetes</taxon>
        <taxon>Pseudonocardiales</taxon>
        <taxon>Pseudonocardiaceae</taxon>
        <taxon>Saccharothrix</taxon>
    </lineage>
</organism>
<proteinExistence type="predicted"/>
<dbReference type="EMBL" id="RBXO01000001">
    <property type="protein sequence ID" value="RKT57062.1"/>
    <property type="molecule type" value="Genomic_DNA"/>
</dbReference>
<name>A0A495W5X4_9PSEU</name>
<protein>
    <submittedName>
        <fullName evidence="1">Uncharacterized protein</fullName>
    </submittedName>
</protein>
<keyword evidence="2" id="KW-1185">Reference proteome</keyword>
<comment type="caution">
    <text evidence="1">The sequence shown here is derived from an EMBL/GenBank/DDBJ whole genome shotgun (WGS) entry which is preliminary data.</text>
</comment>
<sequence length="75" mass="8363">MYRGSPVEVSTQIDISENFTLVSAVHEGGEQVELEFSGGTHAALFFTRRGFEQFKEQWPEVVAKADAAFENRLIG</sequence>
<accession>A0A495W5X4</accession>
<evidence type="ECO:0000313" key="2">
    <source>
        <dbReference type="Proteomes" id="UP000282084"/>
    </source>
</evidence>
<reference evidence="1 2" key="1">
    <citation type="submission" date="2018-10" db="EMBL/GenBank/DDBJ databases">
        <title>Sequencing the genomes of 1000 actinobacteria strains.</title>
        <authorList>
            <person name="Klenk H.-P."/>
        </authorList>
    </citation>
    <scope>NUCLEOTIDE SEQUENCE [LARGE SCALE GENOMIC DNA]</scope>
    <source>
        <strain evidence="1 2">DSM 43800</strain>
    </source>
</reference>
<dbReference type="AlphaFoldDB" id="A0A495W5X4"/>
<dbReference type="OrthoDB" id="9904031at2"/>
<evidence type="ECO:0000313" key="1">
    <source>
        <dbReference type="EMBL" id="RKT57062.1"/>
    </source>
</evidence>
<dbReference type="RefSeq" id="WP_121008519.1">
    <property type="nucleotide sequence ID" value="NZ_RBXO01000001.1"/>
</dbReference>
<dbReference type="Proteomes" id="UP000282084">
    <property type="component" value="Unassembled WGS sequence"/>
</dbReference>